<reference evidence="4" key="1">
    <citation type="submission" date="2013-12" db="EMBL/GenBank/DDBJ databases">
        <title>A Varibaculum cambriense genome reconstructed from a premature infant gut community with otherwise low bacterial novelty that shifts toward anaerobic metabolism during the third week of life.</title>
        <authorList>
            <person name="Brown C.T."/>
            <person name="Sharon I."/>
            <person name="Thomas B.C."/>
            <person name="Castelle C.J."/>
            <person name="Morowitz M.J."/>
            <person name="Banfield J.F."/>
        </authorList>
    </citation>
    <scope>NUCLEOTIDE SEQUENCE</scope>
</reference>
<dbReference type="GO" id="GO:0005975">
    <property type="term" value="P:carbohydrate metabolic process"/>
    <property type="evidence" value="ECO:0007669"/>
    <property type="project" value="InterPro"/>
</dbReference>
<organism evidence="4">
    <name type="scientific">human gut metagenome</name>
    <dbReference type="NCBI Taxonomy" id="408170"/>
    <lineage>
        <taxon>unclassified sequences</taxon>
        <taxon>metagenomes</taxon>
        <taxon>organismal metagenomes</taxon>
    </lineage>
</organism>
<dbReference type="InterPro" id="IPR045857">
    <property type="entry name" value="O16G_dom_2"/>
</dbReference>
<feature type="non-terminal residue" evidence="4">
    <location>
        <position position="1"/>
    </location>
</feature>
<keyword evidence="1" id="KW-0378">Hydrolase</keyword>
<feature type="non-terminal residue" evidence="4">
    <location>
        <position position="129"/>
    </location>
</feature>
<evidence type="ECO:0000256" key="2">
    <source>
        <dbReference type="ARBA" id="ARBA00023295"/>
    </source>
</evidence>
<protein>
    <submittedName>
        <fullName evidence="4">Intracellular maltogenic amylase</fullName>
    </submittedName>
</protein>
<dbReference type="PANTHER" id="PTHR10357">
    <property type="entry name" value="ALPHA-AMYLASE FAMILY MEMBER"/>
    <property type="match status" value="1"/>
</dbReference>
<comment type="caution">
    <text evidence="4">The sequence shown here is derived from an EMBL/GenBank/DDBJ whole genome shotgun (WGS) entry which is preliminary data.</text>
</comment>
<sequence length="129" mass="15423">LKNGENSPYKDWFHIQEFPITEDKLKKARELPYHTFAFASYMPKLNTANPEVRDYLLSVATYWIENFDIDAWRLDVANEIDHQFWRDFRKAVLAKKPDLYILGEIWHTSQPWLQGDEFHAVMNYPLSES</sequence>
<dbReference type="Gene3D" id="3.20.20.80">
    <property type="entry name" value="Glycosidases"/>
    <property type="match status" value="1"/>
</dbReference>
<dbReference type="GO" id="GO:0016798">
    <property type="term" value="F:hydrolase activity, acting on glycosyl bonds"/>
    <property type="evidence" value="ECO:0007669"/>
    <property type="project" value="UniProtKB-KW"/>
</dbReference>
<evidence type="ECO:0000313" key="4">
    <source>
        <dbReference type="EMBL" id="ETJ34171.1"/>
    </source>
</evidence>
<evidence type="ECO:0000259" key="3">
    <source>
        <dbReference type="Pfam" id="PF00128"/>
    </source>
</evidence>
<keyword evidence="2" id="KW-0326">Glycosidase</keyword>
<accession>W1XVL6</accession>
<dbReference type="Gene3D" id="3.90.400.10">
    <property type="entry name" value="Oligo-1,6-glucosidase, Domain 2"/>
    <property type="match status" value="1"/>
</dbReference>
<evidence type="ECO:0000256" key="1">
    <source>
        <dbReference type="ARBA" id="ARBA00022801"/>
    </source>
</evidence>
<dbReference type="InterPro" id="IPR006047">
    <property type="entry name" value="GH13_cat_dom"/>
</dbReference>
<gene>
    <name evidence="4" type="ORF">Q604_UNBC11402G0001</name>
</gene>
<feature type="domain" description="Glycosyl hydrolase family 13 catalytic" evidence="3">
    <location>
        <begin position="32"/>
        <end position="127"/>
    </location>
</feature>
<dbReference type="PANTHER" id="PTHR10357:SF210">
    <property type="entry name" value="MALTODEXTRIN GLUCOSIDASE"/>
    <property type="match status" value="1"/>
</dbReference>
<dbReference type="Pfam" id="PF00128">
    <property type="entry name" value="Alpha-amylase"/>
    <property type="match status" value="1"/>
</dbReference>
<dbReference type="AlphaFoldDB" id="W1XVL6"/>
<name>W1XVL6_9ZZZZ</name>
<proteinExistence type="predicted"/>
<dbReference type="SUPFAM" id="SSF51445">
    <property type="entry name" value="(Trans)glycosidases"/>
    <property type="match status" value="1"/>
</dbReference>
<dbReference type="InterPro" id="IPR017853">
    <property type="entry name" value="GH"/>
</dbReference>
<dbReference type="EMBL" id="AZMM01011402">
    <property type="protein sequence ID" value="ETJ34171.1"/>
    <property type="molecule type" value="Genomic_DNA"/>
</dbReference>